<dbReference type="RefSeq" id="XP_052128155.1">
    <property type="nucleotide sequence ID" value="XM_052272195.1"/>
</dbReference>
<reference evidence="2" key="1">
    <citation type="submission" date="2025-08" db="UniProtKB">
        <authorList>
            <consortium name="RefSeq"/>
        </authorList>
    </citation>
    <scope>IDENTIFICATION</scope>
    <source>
        <tissue evidence="2">Whole organism</tissue>
    </source>
</reference>
<evidence type="ECO:0000313" key="2">
    <source>
        <dbReference type="RefSeq" id="XP_052128155.1"/>
    </source>
</evidence>
<name>A0A9C6X2Y7_FRAOC</name>
<gene>
    <name evidence="2" type="primary">LOC113210828</name>
</gene>
<sequence length="119" mass="12936">MFQGANKLLPEGMCIGMSQLSIVTSDGVVSYMTAASADSALPEANEVASALPQTSHGCGEVNFKESRIVTSEATISQDDPSNLELHSAKIKRGRITRRHATSADRRRILKMYIRDKALQ</sequence>
<dbReference type="GeneID" id="113210828"/>
<dbReference type="AlphaFoldDB" id="A0A9C6X2Y7"/>
<keyword evidence="1" id="KW-1185">Reference proteome</keyword>
<proteinExistence type="predicted"/>
<dbReference type="KEGG" id="foc:113210828"/>
<evidence type="ECO:0000313" key="1">
    <source>
        <dbReference type="Proteomes" id="UP000504606"/>
    </source>
</evidence>
<dbReference type="Proteomes" id="UP000504606">
    <property type="component" value="Unplaced"/>
</dbReference>
<accession>A0A9C6X2Y7</accession>
<organism evidence="1 2">
    <name type="scientific">Frankliniella occidentalis</name>
    <name type="common">Western flower thrips</name>
    <name type="synonym">Euthrips occidentalis</name>
    <dbReference type="NCBI Taxonomy" id="133901"/>
    <lineage>
        <taxon>Eukaryota</taxon>
        <taxon>Metazoa</taxon>
        <taxon>Ecdysozoa</taxon>
        <taxon>Arthropoda</taxon>
        <taxon>Hexapoda</taxon>
        <taxon>Insecta</taxon>
        <taxon>Pterygota</taxon>
        <taxon>Neoptera</taxon>
        <taxon>Paraneoptera</taxon>
        <taxon>Thysanoptera</taxon>
        <taxon>Terebrantia</taxon>
        <taxon>Thripoidea</taxon>
        <taxon>Thripidae</taxon>
        <taxon>Frankliniella</taxon>
    </lineage>
</organism>
<protein>
    <submittedName>
        <fullName evidence="2">Uncharacterized protein LOC113210828</fullName>
    </submittedName>
</protein>